<proteinExistence type="inferred from homology"/>
<evidence type="ECO:0000313" key="3">
    <source>
        <dbReference type="EMBL" id="UNS99707.1"/>
    </source>
</evidence>
<dbReference type="Gene3D" id="3.90.79.10">
    <property type="entry name" value="Nucleoside Triphosphate Pyrophosphohydrolase"/>
    <property type="match status" value="1"/>
</dbReference>
<organism evidence="3 4">
    <name type="scientific">Streptomyces tubbatahanensis</name>
    <dbReference type="NCBI Taxonomy" id="2923272"/>
    <lineage>
        <taxon>Bacteria</taxon>
        <taxon>Bacillati</taxon>
        <taxon>Actinomycetota</taxon>
        <taxon>Actinomycetes</taxon>
        <taxon>Kitasatosporales</taxon>
        <taxon>Streptomycetaceae</taxon>
        <taxon>Streptomyces</taxon>
    </lineage>
</organism>
<dbReference type="Pfam" id="PF00293">
    <property type="entry name" value="NUDIX"/>
    <property type="match status" value="1"/>
</dbReference>
<dbReference type="PANTHER" id="PTHR43736">
    <property type="entry name" value="ADP-RIBOSE PYROPHOSPHATASE"/>
    <property type="match status" value="1"/>
</dbReference>
<gene>
    <name evidence="3" type="ORF">MMF93_27095</name>
</gene>
<comment type="similarity">
    <text evidence="1">Belongs to the Nudix hydrolase family.</text>
</comment>
<dbReference type="EMBL" id="CP093846">
    <property type="protein sequence ID" value="UNS99707.1"/>
    <property type="molecule type" value="Genomic_DNA"/>
</dbReference>
<name>A0ABY3XZ06_9ACTN</name>
<dbReference type="InterPro" id="IPR015797">
    <property type="entry name" value="NUDIX_hydrolase-like_dom_sf"/>
</dbReference>
<dbReference type="CDD" id="cd03674">
    <property type="entry name" value="NUDIX_Hydrolase"/>
    <property type="match status" value="1"/>
</dbReference>
<keyword evidence="4" id="KW-1185">Reference proteome</keyword>
<dbReference type="Proteomes" id="UP001202244">
    <property type="component" value="Chromosome"/>
</dbReference>
<reference evidence="3 4" key="1">
    <citation type="journal article" date="2023" name="Microbiol. Spectr.">
        <title>Synergy between Genome Mining, Metabolomics, and Bioinformatics Uncovers Antibacterial Chlorinated Carbazole Alkaloids and Their Biosynthetic Gene Cluster from Streptomyces tubbatahanensis sp. nov., a Novel Actinomycete Isolated from Sulu Sea, Philippines.</title>
        <authorList>
            <person name="Tenebro C.P."/>
            <person name="Trono D.J.V.L."/>
            <person name="Balida L.A.P."/>
            <person name="Bayog L.K.A."/>
            <person name="Bruna J.R."/>
            <person name="Sabido E.M."/>
            <person name="Caspe D.P.C."/>
            <person name="de Los Santos E.L.C."/>
            <person name="Saludes J.P."/>
            <person name="Dalisay D.S."/>
        </authorList>
    </citation>
    <scope>NUCLEOTIDE SEQUENCE [LARGE SCALE GENOMIC DNA]</scope>
    <source>
        <strain evidence="3 4">DSD3025</strain>
    </source>
</reference>
<accession>A0ABY3XZ06</accession>
<dbReference type="InterPro" id="IPR000086">
    <property type="entry name" value="NUDIX_hydrolase_dom"/>
</dbReference>
<dbReference type="RefSeq" id="WP_242755553.1">
    <property type="nucleotide sequence ID" value="NZ_CP093846.1"/>
</dbReference>
<dbReference type="PROSITE" id="PS51462">
    <property type="entry name" value="NUDIX"/>
    <property type="match status" value="1"/>
</dbReference>
<dbReference type="SUPFAM" id="SSF55811">
    <property type="entry name" value="Nudix"/>
    <property type="match status" value="1"/>
</dbReference>
<evidence type="ECO:0000256" key="1">
    <source>
        <dbReference type="ARBA" id="ARBA00005582"/>
    </source>
</evidence>
<sequence length="186" mass="20130">MAISNAEISNALAEYLARYPEEAAPLAEPVQRLRQGGDFTSRHTFPMHVTVGALLVRSETEVLLIEHRAYGLLLQPGGHVEPTDTALVDAAVRELSEETGLDAAAVFLADPVPAYVEYGRVPARPEKGEPDHYHLDLGFAFSTDRADVGQIQEAEVTAAAWYPLADAERLVGHRIARAVSRPAHAG</sequence>
<feature type="domain" description="Nudix hydrolase" evidence="2">
    <location>
        <begin position="46"/>
        <end position="184"/>
    </location>
</feature>
<evidence type="ECO:0000259" key="2">
    <source>
        <dbReference type="PROSITE" id="PS51462"/>
    </source>
</evidence>
<evidence type="ECO:0000313" key="4">
    <source>
        <dbReference type="Proteomes" id="UP001202244"/>
    </source>
</evidence>
<protein>
    <submittedName>
        <fullName evidence="3">NUDIX domain-containing protein</fullName>
    </submittedName>
</protein>
<dbReference type="PANTHER" id="PTHR43736:SF1">
    <property type="entry name" value="DIHYDRONEOPTERIN TRIPHOSPHATE DIPHOSPHATASE"/>
    <property type="match status" value="1"/>
</dbReference>